<organism evidence="1">
    <name type="scientific">Nicotiana tabacum</name>
    <name type="common">Common tobacco</name>
    <dbReference type="NCBI Taxonomy" id="4097"/>
    <lineage>
        <taxon>Eukaryota</taxon>
        <taxon>Viridiplantae</taxon>
        <taxon>Streptophyta</taxon>
        <taxon>Embryophyta</taxon>
        <taxon>Tracheophyta</taxon>
        <taxon>Spermatophyta</taxon>
        <taxon>Magnoliopsida</taxon>
        <taxon>eudicotyledons</taxon>
        <taxon>Gunneridae</taxon>
        <taxon>Pentapetalae</taxon>
        <taxon>asterids</taxon>
        <taxon>lamiids</taxon>
        <taxon>Solanales</taxon>
        <taxon>Solanaceae</taxon>
        <taxon>Nicotianoideae</taxon>
        <taxon>Nicotianeae</taxon>
        <taxon>Nicotiana</taxon>
    </lineage>
</organism>
<dbReference type="RefSeq" id="XP_016500435.1">
    <property type="nucleotide sequence ID" value="XM_016644949.1"/>
</dbReference>
<gene>
    <name evidence="1" type="primary">LOC107818879</name>
</gene>
<sequence>MEYLNRSLKQLRHNPDFNYHPRCANRGVVHICFADDLLMCCRADQMSISLMMQAFNHLSSVSGLKANLEKSFFYVAGVTQEFSSQIMQEMHFSRGEMPFKYLGIPLSSRKLGRVQLIKSVLFEMQTYRAQVFLLPKKILSMVTNVCRSFLWTGSNEYSRRALVAWSTTCMPKAAGGLKILDFFIWNKAAICKLLWAVGEKKEKL</sequence>
<protein>
    <recommendedName>
        <fullName evidence="2">Reverse transcriptase domain-containing protein</fullName>
    </recommendedName>
</protein>
<evidence type="ECO:0000313" key="1">
    <source>
        <dbReference type="RefSeq" id="XP_016500435.1"/>
    </source>
</evidence>
<name>A0A1S4CGY2_TOBAC</name>
<dbReference type="STRING" id="4097.A0A1S4CGY2"/>
<proteinExistence type="predicted"/>
<dbReference type="OMA" id="YHPRCAN"/>
<reference evidence="1" key="1">
    <citation type="submission" date="2025-08" db="UniProtKB">
        <authorList>
            <consortium name="RefSeq"/>
        </authorList>
    </citation>
    <scope>IDENTIFICATION</scope>
</reference>
<dbReference type="OrthoDB" id="1305699at2759"/>
<dbReference type="PaxDb" id="4097-A0A1S4CGY2"/>
<accession>A0A1S4CGY2</accession>
<evidence type="ECO:0008006" key="2">
    <source>
        <dbReference type="Google" id="ProtNLM"/>
    </source>
</evidence>
<dbReference type="AlphaFoldDB" id="A0A1S4CGY2"/>
<dbReference type="PANTHER" id="PTHR33116:SF66">
    <property type="entry name" value="REVERSE TRANSCRIPTASE ZINC-BINDING DOMAIN-CONTAINING PROTEIN"/>
    <property type="match status" value="1"/>
</dbReference>
<dbReference type="PANTHER" id="PTHR33116">
    <property type="entry name" value="REVERSE TRANSCRIPTASE ZINC-BINDING DOMAIN-CONTAINING PROTEIN-RELATED-RELATED"/>
    <property type="match status" value="1"/>
</dbReference>
<dbReference type="KEGG" id="nta:107818879"/>